<dbReference type="Pfam" id="PF00005">
    <property type="entry name" value="ABC_tran"/>
    <property type="match status" value="1"/>
</dbReference>
<dbReference type="InterPro" id="IPR017871">
    <property type="entry name" value="ABC_transporter-like_CS"/>
</dbReference>
<dbReference type="SUPFAM" id="SSF52540">
    <property type="entry name" value="P-loop containing nucleoside triphosphate hydrolases"/>
    <property type="match status" value="1"/>
</dbReference>
<keyword evidence="5" id="KW-1185">Reference proteome</keyword>
<evidence type="ECO:0000259" key="3">
    <source>
        <dbReference type="PROSITE" id="PS50893"/>
    </source>
</evidence>
<keyword evidence="1" id="KW-0547">Nucleotide-binding</keyword>
<dbReference type="InterPro" id="IPR003593">
    <property type="entry name" value="AAA+_ATPase"/>
</dbReference>
<dbReference type="GO" id="GO:0005524">
    <property type="term" value="F:ATP binding"/>
    <property type="evidence" value="ECO:0007669"/>
    <property type="project" value="UniProtKB-KW"/>
</dbReference>
<dbReference type="PROSITE" id="PS50893">
    <property type="entry name" value="ABC_TRANSPORTER_2"/>
    <property type="match status" value="1"/>
</dbReference>
<dbReference type="PANTHER" id="PTHR42794">
    <property type="entry name" value="HEMIN IMPORT ATP-BINDING PROTEIN HMUV"/>
    <property type="match status" value="1"/>
</dbReference>
<evidence type="ECO:0000256" key="1">
    <source>
        <dbReference type="ARBA" id="ARBA00022741"/>
    </source>
</evidence>
<dbReference type="CDD" id="cd03214">
    <property type="entry name" value="ABC_Iron-Siderophores_B12_Hemin"/>
    <property type="match status" value="1"/>
</dbReference>
<feature type="domain" description="ABC transporter" evidence="3">
    <location>
        <begin position="3"/>
        <end position="235"/>
    </location>
</feature>
<evidence type="ECO:0000313" key="4">
    <source>
        <dbReference type="EMBL" id="WLR41651.1"/>
    </source>
</evidence>
<dbReference type="Proteomes" id="UP001197974">
    <property type="component" value="Chromosome"/>
</dbReference>
<dbReference type="PROSITE" id="PS00211">
    <property type="entry name" value="ABC_TRANSPORTER_1"/>
    <property type="match status" value="1"/>
</dbReference>
<accession>A0ABY9JQI8</accession>
<dbReference type="Gene3D" id="3.40.50.300">
    <property type="entry name" value="P-loop containing nucleotide triphosphate hydrolases"/>
    <property type="match status" value="1"/>
</dbReference>
<keyword evidence="2 4" id="KW-0067">ATP-binding</keyword>
<organism evidence="4 5">
    <name type="scientific">Bacillus carboniphilus</name>
    <dbReference type="NCBI Taxonomy" id="86663"/>
    <lineage>
        <taxon>Bacteria</taxon>
        <taxon>Bacillati</taxon>
        <taxon>Bacillota</taxon>
        <taxon>Bacilli</taxon>
        <taxon>Bacillales</taxon>
        <taxon>Bacillaceae</taxon>
        <taxon>Bacillus</taxon>
    </lineage>
</organism>
<proteinExistence type="predicted"/>
<dbReference type="SMART" id="SM00382">
    <property type="entry name" value="AAA"/>
    <property type="match status" value="1"/>
</dbReference>
<name>A0ABY9JQI8_9BACI</name>
<dbReference type="RefSeq" id="WP_226543413.1">
    <property type="nucleotide sequence ID" value="NZ_CP129013.1"/>
</dbReference>
<dbReference type="PANTHER" id="PTHR42794:SF2">
    <property type="entry name" value="ABC TRANSPORTER ATP-BINDING PROTEIN"/>
    <property type="match status" value="1"/>
</dbReference>
<evidence type="ECO:0000256" key="2">
    <source>
        <dbReference type="ARBA" id="ARBA00022840"/>
    </source>
</evidence>
<reference evidence="4 5" key="1">
    <citation type="submission" date="2023-06" db="EMBL/GenBank/DDBJ databases">
        <title>Five Gram-positive bacteria isolated from mangrove sediments in Shenzhen, Guangdong, China.</title>
        <authorList>
            <person name="Yu S."/>
            <person name="Zheng W."/>
            <person name="Huang Y."/>
        </authorList>
    </citation>
    <scope>NUCLEOTIDE SEQUENCE [LARGE SCALE GENOMIC DNA]</scope>
    <source>
        <strain evidence="4 5">SaN35-3</strain>
    </source>
</reference>
<protein>
    <submittedName>
        <fullName evidence="4">ABC transporter ATP-binding protein</fullName>
    </submittedName>
</protein>
<sequence length="254" mass="28521">MTVSSEQVEVKIQGESIIRNICFEVDSGTFVGIVGPNGSGKTTLLSSLYKVKTLNSGTVYVNGQSTSNISMKELAKEVAVLMQENGENYDFSIEEMVMMGRSPHKRLFEFDTKEDRECLNRSLRTVGLWEKRHQRYSQLSGGEKQRVLIARALTQQPSILFLDEPTNHLDIHHQIQLLDMIKGFNLTTVAALHDLNLAARVCDKVLVMNNGNLVADGKPIDVFTVDMLKDVFRVKAHVEPHSINNLQITFLEAM</sequence>
<dbReference type="InterPro" id="IPR027417">
    <property type="entry name" value="P-loop_NTPase"/>
</dbReference>
<gene>
    <name evidence="4" type="ORF">LC087_12315</name>
</gene>
<dbReference type="InterPro" id="IPR003439">
    <property type="entry name" value="ABC_transporter-like_ATP-bd"/>
</dbReference>
<dbReference type="EMBL" id="CP129013">
    <property type="protein sequence ID" value="WLR41651.1"/>
    <property type="molecule type" value="Genomic_DNA"/>
</dbReference>
<evidence type="ECO:0000313" key="5">
    <source>
        <dbReference type="Proteomes" id="UP001197974"/>
    </source>
</evidence>